<name>A0AA38PF91_9AGAR</name>
<feature type="compositionally biased region" description="Basic and acidic residues" evidence="1">
    <location>
        <begin position="889"/>
        <end position="907"/>
    </location>
</feature>
<dbReference type="AlphaFoldDB" id="A0AA38PF91"/>
<organism evidence="2 3">
    <name type="scientific">Lentinula raphanica</name>
    <dbReference type="NCBI Taxonomy" id="153919"/>
    <lineage>
        <taxon>Eukaryota</taxon>
        <taxon>Fungi</taxon>
        <taxon>Dikarya</taxon>
        <taxon>Basidiomycota</taxon>
        <taxon>Agaricomycotina</taxon>
        <taxon>Agaricomycetes</taxon>
        <taxon>Agaricomycetidae</taxon>
        <taxon>Agaricales</taxon>
        <taxon>Marasmiineae</taxon>
        <taxon>Omphalotaceae</taxon>
        <taxon>Lentinula</taxon>
    </lineage>
</organism>
<evidence type="ECO:0000313" key="2">
    <source>
        <dbReference type="EMBL" id="KAJ3841852.1"/>
    </source>
</evidence>
<comment type="caution">
    <text evidence="2">The sequence shown here is derived from an EMBL/GenBank/DDBJ whole genome shotgun (WGS) entry which is preliminary data.</text>
</comment>
<gene>
    <name evidence="2" type="ORF">F5878DRAFT_702347</name>
</gene>
<proteinExistence type="predicted"/>
<feature type="region of interest" description="Disordered" evidence="1">
    <location>
        <begin position="508"/>
        <end position="527"/>
    </location>
</feature>
<feature type="compositionally biased region" description="Basic and acidic residues" evidence="1">
    <location>
        <begin position="508"/>
        <end position="517"/>
    </location>
</feature>
<evidence type="ECO:0000313" key="3">
    <source>
        <dbReference type="Proteomes" id="UP001163846"/>
    </source>
</evidence>
<evidence type="ECO:0000256" key="1">
    <source>
        <dbReference type="SAM" id="MobiDB-lite"/>
    </source>
</evidence>
<protein>
    <submittedName>
        <fullName evidence="2">Uncharacterized protein</fullName>
    </submittedName>
</protein>
<keyword evidence="3" id="KW-1185">Reference proteome</keyword>
<reference evidence="2" key="1">
    <citation type="submission" date="2022-08" db="EMBL/GenBank/DDBJ databases">
        <authorList>
            <consortium name="DOE Joint Genome Institute"/>
            <person name="Min B."/>
            <person name="Riley R."/>
            <person name="Sierra-Patev S."/>
            <person name="Naranjo-Ortiz M."/>
            <person name="Looney B."/>
            <person name="Konkel Z."/>
            <person name="Slot J.C."/>
            <person name="Sakamoto Y."/>
            <person name="Steenwyk J.L."/>
            <person name="Rokas A."/>
            <person name="Carro J."/>
            <person name="Camarero S."/>
            <person name="Ferreira P."/>
            <person name="Molpeceres G."/>
            <person name="Ruiz-Duenas F.J."/>
            <person name="Serrano A."/>
            <person name="Henrissat B."/>
            <person name="Drula E."/>
            <person name="Hughes K.W."/>
            <person name="Mata J.L."/>
            <person name="Ishikawa N.K."/>
            <person name="Vargas-Isla R."/>
            <person name="Ushijima S."/>
            <person name="Smith C.A."/>
            <person name="Ahrendt S."/>
            <person name="Andreopoulos W."/>
            <person name="He G."/>
            <person name="Labutti K."/>
            <person name="Lipzen A."/>
            <person name="Ng V."/>
            <person name="Sandor L."/>
            <person name="Barry K."/>
            <person name="Martinez A.T."/>
            <person name="Xiao Y."/>
            <person name="Gibbons J.G."/>
            <person name="Terashima K."/>
            <person name="Hibbett D.S."/>
            <person name="Grigoriev I.V."/>
        </authorList>
    </citation>
    <scope>NUCLEOTIDE SEQUENCE</scope>
    <source>
        <strain evidence="2">TFB9207</strain>
    </source>
</reference>
<dbReference type="Proteomes" id="UP001163846">
    <property type="component" value="Unassembled WGS sequence"/>
</dbReference>
<accession>A0AA38PF91</accession>
<feature type="region of interest" description="Disordered" evidence="1">
    <location>
        <begin position="824"/>
        <end position="907"/>
    </location>
</feature>
<dbReference type="EMBL" id="MU806025">
    <property type="protein sequence ID" value="KAJ3841852.1"/>
    <property type="molecule type" value="Genomic_DNA"/>
</dbReference>
<sequence length="907" mass="102316">MTRHFFSFDIAMISQLPDILNQEIQDIRMNAHIKGKEEVHDTVREVLYNDWDVQQALEQWMSANINTSASKRKHPDEGALSDIQKSMMVALVVGDVDAMKAALKVYESMLTELQDDFLCVPPPRNLFERNGSIAGTFKPHSNHRAEQQTTLSDLSDLSDLTDISESEDDMRVEANEIEAKETDMEHRENEQYIENLRQALTWKDALTKITGISAKEHIRETEMDGVVTALRAMKKVARSRYSTETFRRAIRESGLAEEIATISDPMFTILNRNEQILWLAHVYRVGDQLAAVLERWTPSEIARTWEVTSTRFLATQTGKQAIRTPKDFLDVFEEHPEYVPGPENLSYCFFMSSLSNFQYNYDIWLGRLLEHLEYDVRMFNDEREMEKFYGRLIWLIHEWCTQPQHTFEGQTAAAIDAKTFQCERWKTIIKNTASLRQIANETSAHARKLSRCKTCLGLAGEERCCQYINKPHITRGLEDEEAKKRLDCLIDELTGAGVTMVPERDRVKPKLPDEGRKQRLPAGTGRLYHPDSIGETAPFKLYGLEPEESIVARCGHQLLLVLDEEVEAVTSEARIVDWDRLRKDEIVDFMWWGPFDADKLALLQDAVVESTGVQSVSRGGQFQSFAGGKMTPIGSRSPSGGRAGDTYTSYAGLDATTEEGLNILFKQAATSVMMQEAALQVHPNLARELKRIGRECDRMGMTGANIFNCTGYMAPIHRDKDASRGLCAQALLSADTTYREFSFCNIEYQYYIVTRTNCLWSFKSSNLHGTMLPSSTTIANLNSRAVDPMRTSAVPPTDGDRRGSLWEYTSLAPRISSLNITMSTAATSSQGGGENTDSRGRRGGQRGGRARGGRRGGTVVAGSELGNRGSRGRGRQCQAGTGHRRRKTRDAEDRENRDVRIGDDREL</sequence>
<feature type="compositionally biased region" description="Basic residues" evidence="1">
    <location>
        <begin position="841"/>
        <end position="854"/>
    </location>
</feature>